<dbReference type="GO" id="GO:0005737">
    <property type="term" value="C:cytoplasm"/>
    <property type="evidence" value="ECO:0007669"/>
    <property type="project" value="TreeGrafter"/>
</dbReference>
<sequence length="212" mass="24704">MEKKMAAFHADLAEIVFQGIQWFCIDPTSGDHEEYDKETNVIIEKAYSKKEKSVIFLLDDEKCEIVFGKMQETNLNTKETIKVIRKDLKVDVSVPEYWEPQPRDVNGKELTVHLVTLNPNNPNHKNEYKNISDHFCQTATQQILHIQRIQNPSLFRAYLVKKQSLDEKHGSNEKFLFHGIRANKINDINEHGLNRSYAGNTHGNDFHFLCYK</sequence>
<dbReference type="OrthoDB" id="6133115at2759"/>
<dbReference type="SUPFAM" id="SSF56399">
    <property type="entry name" value="ADP-ribosylation"/>
    <property type="match status" value="1"/>
</dbReference>
<evidence type="ECO:0000256" key="2">
    <source>
        <dbReference type="ARBA" id="ARBA00022676"/>
    </source>
</evidence>
<reference evidence="6" key="1">
    <citation type="submission" date="2020-04" db="EMBL/GenBank/DDBJ databases">
        <authorList>
            <person name="Alioto T."/>
            <person name="Alioto T."/>
            <person name="Gomez Garrido J."/>
        </authorList>
    </citation>
    <scope>NUCLEOTIDE SEQUENCE</scope>
    <source>
        <strain evidence="6">A484AB</strain>
    </source>
</reference>
<dbReference type="PANTHER" id="PTHR14453:SF67">
    <property type="entry name" value="POLY [ADP-RIBOSE] POLYMERASE"/>
    <property type="match status" value="1"/>
</dbReference>
<protein>
    <submittedName>
        <fullName evidence="6">Poly [ADP-ribose] polymerase 14-like</fullName>
    </submittedName>
</protein>
<dbReference type="GO" id="GO:0003714">
    <property type="term" value="F:transcription corepressor activity"/>
    <property type="evidence" value="ECO:0007669"/>
    <property type="project" value="TreeGrafter"/>
</dbReference>
<evidence type="ECO:0000256" key="3">
    <source>
        <dbReference type="ARBA" id="ARBA00022679"/>
    </source>
</evidence>
<dbReference type="GO" id="GO:1990404">
    <property type="term" value="F:NAD+-protein mono-ADP-ribosyltransferase activity"/>
    <property type="evidence" value="ECO:0007669"/>
    <property type="project" value="TreeGrafter"/>
</dbReference>
<dbReference type="PROSITE" id="PS51059">
    <property type="entry name" value="PARP_CATALYTIC"/>
    <property type="match status" value="1"/>
</dbReference>
<evidence type="ECO:0000256" key="5">
    <source>
        <dbReference type="ARBA" id="ARBA00023242"/>
    </source>
</evidence>
<dbReference type="Pfam" id="PF00644">
    <property type="entry name" value="PARP"/>
    <property type="match status" value="1"/>
</dbReference>
<dbReference type="GO" id="GO:0005634">
    <property type="term" value="C:nucleus"/>
    <property type="evidence" value="ECO:0007669"/>
    <property type="project" value="UniProtKB-SubCell"/>
</dbReference>
<name>A0A6S7J1B5_PARCT</name>
<evidence type="ECO:0000313" key="7">
    <source>
        <dbReference type="Proteomes" id="UP001152795"/>
    </source>
</evidence>
<dbReference type="AlphaFoldDB" id="A0A6S7J1B5"/>
<keyword evidence="7" id="KW-1185">Reference proteome</keyword>
<dbReference type="GO" id="GO:0070212">
    <property type="term" value="P:protein poly-ADP-ribosylation"/>
    <property type="evidence" value="ECO:0007669"/>
    <property type="project" value="TreeGrafter"/>
</dbReference>
<keyword evidence="5" id="KW-0539">Nucleus</keyword>
<evidence type="ECO:0000256" key="1">
    <source>
        <dbReference type="ARBA" id="ARBA00004123"/>
    </source>
</evidence>
<keyword evidence="2" id="KW-0328">Glycosyltransferase</keyword>
<accession>A0A6S7J1B5</accession>
<comment type="subcellular location">
    <subcellularLocation>
        <location evidence="1">Nucleus</location>
    </subcellularLocation>
</comment>
<proteinExistence type="predicted"/>
<dbReference type="Pfam" id="PF02825">
    <property type="entry name" value="WWE"/>
    <property type="match status" value="1"/>
</dbReference>
<dbReference type="PANTHER" id="PTHR14453">
    <property type="entry name" value="PARP/ZINC FINGER CCCH TYPE DOMAIN CONTAINING PROTEIN"/>
    <property type="match status" value="1"/>
</dbReference>
<gene>
    <name evidence="6" type="ORF">PACLA_8A080038</name>
</gene>
<dbReference type="Proteomes" id="UP001152795">
    <property type="component" value="Unassembled WGS sequence"/>
</dbReference>
<evidence type="ECO:0000313" key="6">
    <source>
        <dbReference type="EMBL" id="CAB4025596.1"/>
    </source>
</evidence>
<dbReference type="InterPro" id="IPR012317">
    <property type="entry name" value="Poly(ADP-ribose)pol_cat_dom"/>
</dbReference>
<dbReference type="Gene3D" id="3.30.720.50">
    <property type="match status" value="1"/>
</dbReference>
<comment type="caution">
    <text evidence="6">The sequence shown here is derived from an EMBL/GenBank/DDBJ whole genome shotgun (WGS) entry which is preliminary data.</text>
</comment>
<dbReference type="InterPro" id="IPR052056">
    <property type="entry name" value="Mono-ARTD/PARP"/>
</dbReference>
<dbReference type="Gene3D" id="3.90.228.10">
    <property type="match status" value="1"/>
</dbReference>
<dbReference type="SUPFAM" id="SSF117839">
    <property type="entry name" value="WWE domain"/>
    <property type="match status" value="1"/>
</dbReference>
<keyword evidence="3" id="KW-0808">Transferase</keyword>
<dbReference type="PROSITE" id="PS50918">
    <property type="entry name" value="WWE"/>
    <property type="match status" value="1"/>
</dbReference>
<dbReference type="InterPro" id="IPR004170">
    <property type="entry name" value="WWE_dom"/>
</dbReference>
<dbReference type="EMBL" id="CACRXK020013694">
    <property type="protein sequence ID" value="CAB4025596.1"/>
    <property type="molecule type" value="Genomic_DNA"/>
</dbReference>
<keyword evidence="4" id="KW-0520">NAD</keyword>
<dbReference type="InterPro" id="IPR037197">
    <property type="entry name" value="WWE_dom_sf"/>
</dbReference>
<dbReference type="GO" id="GO:0003950">
    <property type="term" value="F:NAD+ poly-ADP-ribosyltransferase activity"/>
    <property type="evidence" value="ECO:0007669"/>
    <property type="project" value="UniProtKB-UniRule"/>
</dbReference>
<dbReference type="GO" id="GO:0010629">
    <property type="term" value="P:negative regulation of gene expression"/>
    <property type="evidence" value="ECO:0007669"/>
    <property type="project" value="TreeGrafter"/>
</dbReference>
<evidence type="ECO:0000256" key="4">
    <source>
        <dbReference type="ARBA" id="ARBA00023027"/>
    </source>
</evidence>
<organism evidence="6 7">
    <name type="scientific">Paramuricea clavata</name>
    <name type="common">Red gorgonian</name>
    <name type="synonym">Violescent sea-whip</name>
    <dbReference type="NCBI Taxonomy" id="317549"/>
    <lineage>
        <taxon>Eukaryota</taxon>
        <taxon>Metazoa</taxon>
        <taxon>Cnidaria</taxon>
        <taxon>Anthozoa</taxon>
        <taxon>Octocorallia</taxon>
        <taxon>Malacalcyonacea</taxon>
        <taxon>Plexauridae</taxon>
        <taxon>Paramuricea</taxon>
    </lineage>
</organism>